<dbReference type="PANTHER" id="PTHR30483">
    <property type="entry name" value="LEUCINE-SPECIFIC-BINDING PROTEIN"/>
    <property type="match status" value="1"/>
</dbReference>
<gene>
    <name evidence="3" type="ORF">CLG85_024545</name>
</gene>
<proteinExistence type="predicted"/>
<evidence type="ECO:0008006" key="5">
    <source>
        <dbReference type="Google" id="ProtNLM"/>
    </source>
</evidence>
<dbReference type="PANTHER" id="PTHR30483:SF6">
    <property type="entry name" value="PERIPLASMIC BINDING PROTEIN OF ABC TRANSPORTER FOR NATURAL AMINO ACIDS"/>
    <property type="match status" value="1"/>
</dbReference>
<dbReference type="Proteomes" id="UP000217448">
    <property type="component" value="Unassembled WGS sequence"/>
</dbReference>
<keyword evidence="1" id="KW-0029">Amino-acid transport</keyword>
<sequence length="390" mass="42724">MTFSSMIARALLLLFLLSGPLAAQEAVRLVYLGLEEDPYYEPQPLYTGLSLRDHQRPLEGLHLGLRDTRVLGRALGLGFDLEEVTAAAEELPQALAAIEESGPVAILLDLPPEAMAAALHAAAPETLFVNIRDSADRWRREDCAANLLHTMPSDSMLSDALAQYLRARNWTDVLLVRGTTPADDEEARAAKGSAAKFGLRMVAERAFELSNDPRQRERSNIALLTGDARYDVVWLVDALGDFGRFLPYATYAPRPVVGSEGLVPRAWHWTFERYGAPQLNQRFRRLAGRDMSSGDWAAWAAVKAIAEATVQAGSAAPEEVRAVLRAPDLSVDLYKGVRGNFRPWNGQLRQPLLLATSNAVIAVAPIEGFAHETDALDTLGQDRTETACAR</sequence>
<organism evidence="3 4">
    <name type="scientific">Alloyangia mangrovi</name>
    <dbReference type="NCBI Taxonomy" id="1779329"/>
    <lineage>
        <taxon>Bacteria</taxon>
        <taxon>Pseudomonadati</taxon>
        <taxon>Pseudomonadota</taxon>
        <taxon>Alphaproteobacteria</taxon>
        <taxon>Rhodobacterales</taxon>
        <taxon>Roseobacteraceae</taxon>
        <taxon>Alloyangia</taxon>
    </lineage>
</organism>
<evidence type="ECO:0000313" key="4">
    <source>
        <dbReference type="Proteomes" id="UP000217448"/>
    </source>
</evidence>
<comment type="caution">
    <text evidence="3">The sequence shown here is derived from an EMBL/GenBank/DDBJ whole genome shotgun (WGS) entry which is preliminary data.</text>
</comment>
<dbReference type="InterPro" id="IPR028082">
    <property type="entry name" value="Peripla_BP_I"/>
</dbReference>
<evidence type="ECO:0000256" key="2">
    <source>
        <dbReference type="SAM" id="SignalP"/>
    </source>
</evidence>
<feature type="chain" id="PRO_5045569689" description="Amino acid ABC transporter substrate-binding protein" evidence="2">
    <location>
        <begin position="24"/>
        <end position="390"/>
    </location>
</feature>
<keyword evidence="4" id="KW-1185">Reference proteome</keyword>
<dbReference type="SUPFAM" id="SSF53822">
    <property type="entry name" value="Periplasmic binding protein-like I"/>
    <property type="match status" value="1"/>
</dbReference>
<dbReference type="Gene3D" id="3.40.50.2300">
    <property type="match status" value="2"/>
</dbReference>
<name>A0ABT2KV93_9RHOB</name>
<accession>A0ABT2KV93</accession>
<keyword evidence="2" id="KW-0732">Signal</keyword>
<reference evidence="4" key="1">
    <citation type="submission" date="2023-07" db="EMBL/GenBank/DDBJ databases">
        <title>Yangia mangrovi SAOS 153D genome.</title>
        <authorList>
            <person name="Verma A."/>
            <person name="Pal Y."/>
            <person name="Sundharam S."/>
            <person name="Bisht B."/>
            <person name="Srinivasan K."/>
        </authorList>
    </citation>
    <scope>NUCLEOTIDE SEQUENCE [LARGE SCALE GENOMIC DNA]</scope>
    <source>
        <strain evidence="4">SAOS 153D</strain>
    </source>
</reference>
<dbReference type="EMBL" id="NTHN02000079">
    <property type="protein sequence ID" value="MCT4373287.1"/>
    <property type="molecule type" value="Genomic_DNA"/>
</dbReference>
<protein>
    <recommendedName>
        <fullName evidence="5">Amino acid ABC transporter substrate-binding protein</fullName>
    </recommendedName>
</protein>
<feature type="signal peptide" evidence="2">
    <location>
        <begin position="1"/>
        <end position="23"/>
    </location>
</feature>
<keyword evidence="1" id="KW-0813">Transport</keyword>
<dbReference type="InterPro" id="IPR051010">
    <property type="entry name" value="BCAA_transport"/>
</dbReference>
<evidence type="ECO:0000256" key="1">
    <source>
        <dbReference type="ARBA" id="ARBA00022970"/>
    </source>
</evidence>
<evidence type="ECO:0000313" key="3">
    <source>
        <dbReference type="EMBL" id="MCT4373287.1"/>
    </source>
</evidence>